<gene>
    <name evidence="1" type="ORF">FXF36_14490</name>
</gene>
<accession>A0A5P6VUL8</accession>
<name>A0A5P6VUL8_PSEXY</name>
<sequence length="87" mass="10049">MFDDSGFGGSSMFDSNHDGHLDAFERDHAECFLHDCDTYDQVMKKERYYTPSRRCGGGKSWSQTWEELKILLFFDVVITVILTLMGL</sequence>
<dbReference type="RefSeq" id="WP_151625320.1">
    <property type="nucleotide sequence ID" value="NZ_CP043028.1"/>
</dbReference>
<proteinExistence type="predicted"/>
<evidence type="ECO:0000313" key="2">
    <source>
        <dbReference type="Proteomes" id="UP000327030"/>
    </source>
</evidence>
<reference evidence="2" key="1">
    <citation type="submission" date="2019-08" db="EMBL/GenBank/DDBJ databases">
        <title>Complete Genome Sequence of the Polysaccharide-Degrading Rumen Bacterium Pseudobutyrivibrio xylanivorans MA3014.</title>
        <authorList>
            <person name="Palevich N."/>
            <person name="Maclean P.H."/>
            <person name="Kelly W.J."/>
            <person name="Leahy S.C."/>
            <person name="Rakonjac J."/>
            <person name="Attwood G.T."/>
        </authorList>
    </citation>
    <scope>NUCLEOTIDE SEQUENCE [LARGE SCALE GENOMIC DNA]</scope>
    <source>
        <strain evidence="2">MA3014</strain>
    </source>
</reference>
<dbReference type="OrthoDB" id="1669102at2"/>
<protein>
    <submittedName>
        <fullName evidence="1">Uncharacterized protein</fullName>
    </submittedName>
</protein>
<dbReference type="EMBL" id="CP043028">
    <property type="protein sequence ID" value="QFJ56012.1"/>
    <property type="molecule type" value="Genomic_DNA"/>
</dbReference>
<organism evidence="1 2">
    <name type="scientific">Pseudobutyrivibrio xylanivorans</name>
    <dbReference type="NCBI Taxonomy" id="185007"/>
    <lineage>
        <taxon>Bacteria</taxon>
        <taxon>Bacillati</taxon>
        <taxon>Bacillota</taxon>
        <taxon>Clostridia</taxon>
        <taxon>Lachnospirales</taxon>
        <taxon>Lachnospiraceae</taxon>
        <taxon>Pseudobutyrivibrio</taxon>
    </lineage>
</organism>
<evidence type="ECO:0000313" key="1">
    <source>
        <dbReference type="EMBL" id="QFJ56012.1"/>
    </source>
</evidence>
<dbReference type="KEGG" id="pxv:FXF36_14490"/>
<dbReference type="AlphaFoldDB" id="A0A5P6VUL8"/>
<dbReference type="Proteomes" id="UP000327030">
    <property type="component" value="Chromosome 1"/>
</dbReference>